<dbReference type="GO" id="GO:0016787">
    <property type="term" value="F:hydrolase activity"/>
    <property type="evidence" value="ECO:0007669"/>
    <property type="project" value="UniProtKB-KW"/>
</dbReference>
<dbReference type="GO" id="GO:0005886">
    <property type="term" value="C:plasma membrane"/>
    <property type="evidence" value="ECO:0007669"/>
    <property type="project" value="UniProtKB-SubCell"/>
</dbReference>
<keyword evidence="11" id="KW-1003">Cell membrane</keyword>
<dbReference type="HOGENOM" id="CLU_041018_2_2_9"/>
<dbReference type="InterPro" id="IPR000568">
    <property type="entry name" value="ATP_synth_F0_asu"/>
</dbReference>
<reference evidence="14" key="1">
    <citation type="submission" date="2008-08" db="EMBL/GenBank/DDBJ databases">
        <title>The complete genome sequence of Coprothermobacter proteolyticus strain ATCC 5245 / DSM 5265 / BT.</title>
        <authorList>
            <person name="Dodson R.J."/>
            <person name="Durkin A.S."/>
            <person name="Wu M."/>
            <person name="Eisen J."/>
            <person name="Sutton G."/>
        </authorList>
    </citation>
    <scope>NUCLEOTIDE SEQUENCE [LARGE SCALE GENOMIC DNA]</scope>
    <source>
        <strain evidence="14">ATCC 35245 / DSM 5265 / OCM 4 / BT</strain>
    </source>
</reference>
<dbReference type="PANTHER" id="PTHR42823">
    <property type="entry name" value="ATP SYNTHASE SUBUNIT A, CHLOROPLASTIC"/>
    <property type="match status" value="1"/>
</dbReference>
<evidence type="ECO:0000256" key="5">
    <source>
        <dbReference type="ARBA" id="ARBA00022692"/>
    </source>
</evidence>
<dbReference type="AlphaFoldDB" id="B5Y826"/>
<keyword evidence="8 11" id="KW-0406">Ion transport</keyword>
<evidence type="ECO:0000313" key="14">
    <source>
        <dbReference type="Proteomes" id="UP000001732"/>
    </source>
</evidence>
<dbReference type="CDD" id="cd00310">
    <property type="entry name" value="ATP-synt_Fo_a_6"/>
    <property type="match status" value="1"/>
</dbReference>
<evidence type="ECO:0000256" key="1">
    <source>
        <dbReference type="ARBA" id="ARBA00004141"/>
    </source>
</evidence>
<dbReference type="OrthoDB" id="9789241at2"/>
<evidence type="ECO:0000256" key="11">
    <source>
        <dbReference type="HAMAP-Rule" id="MF_01393"/>
    </source>
</evidence>
<feature type="transmembrane region" description="Helical" evidence="11">
    <location>
        <begin position="95"/>
        <end position="115"/>
    </location>
</feature>
<dbReference type="GO" id="GO:0042777">
    <property type="term" value="P:proton motive force-driven plasma membrane ATP synthesis"/>
    <property type="evidence" value="ECO:0007669"/>
    <property type="project" value="TreeGrafter"/>
</dbReference>
<dbReference type="STRING" id="309798.COPRO5265_0568"/>
<dbReference type="GO" id="GO:0045259">
    <property type="term" value="C:proton-transporting ATP synthase complex"/>
    <property type="evidence" value="ECO:0007669"/>
    <property type="project" value="UniProtKB-KW"/>
</dbReference>
<keyword evidence="14" id="KW-1185">Reference proteome</keyword>
<dbReference type="InterPro" id="IPR045082">
    <property type="entry name" value="ATP_syn_F0_a_bact/chloroplast"/>
</dbReference>
<evidence type="ECO:0000256" key="7">
    <source>
        <dbReference type="ARBA" id="ARBA00022989"/>
    </source>
</evidence>
<evidence type="ECO:0000313" key="13">
    <source>
        <dbReference type="EMBL" id="ACI17276.1"/>
    </source>
</evidence>
<keyword evidence="10 11" id="KW-0066">ATP synthesis</keyword>
<dbReference type="PROSITE" id="PS00449">
    <property type="entry name" value="ATPASE_A"/>
    <property type="match status" value="1"/>
</dbReference>
<keyword evidence="3 11" id="KW-0813">Transport</keyword>
<evidence type="ECO:0000256" key="4">
    <source>
        <dbReference type="ARBA" id="ARBA00022547"/>
    </source>
</evidence>
<dbReference type="PRINTS" id="PR00123">
    <property type="entry name" value="ATPASEA"/>
</dbReference>
<dbReference type="eggNOG" id="COG0356">
    <property type="taxonomic scope" value="Bacteria"/>
</dbReference>
<comment type="similarity">
    <text evidence="2 11 12">Belongs to the ATPase A chain family.</text>
</comment>
<reference evidence="13 14" key="2">
    <citation type="journal article" date="2014" name="Genome Announc.">
        <title>Complete Genome Sequence of Coprothermobacter proteolyticus DSM 5265.</title>
        <authorList>
            <person name="Alexiev A."/>
            <person name="Coil D.A."/>
            <person name="Badger J.H."/>
            <person name="Enticknap J."/>
            <person name="Ward N."/>
            <person name="Robb F.T."/>
            <person name="Eisen J.A."/>
        </authorList>
    </citation>
    <scope>NUCLEOTIDE SEQUENCE [LARGE SCALE GENOMIC DNA]</scope>
    <source>
        <strain evidence="14">ATCC 35245 / DSM 5265 / OCM 4 / BT</strain>
    </source>
</reference>
<keyword evidence="9 11" id="KW-0472">Membrane</keyword>
<organism evidence="13 14">
    <name type="scientific">Coprothermobacter proteolyticus (strain ATCC 35245 / DSM 5265 / OCM 4 / BT)</name>
    <dbReference type="NCBI Taxonomy" id="309798"/>
    <lineage>
        <taxon>Bacteria</taxon>
        <taxon>Pseudomonadati</taxon>
        <taxon>Coprothermobacterota</taxon>
        <taxon>Coprothermobacteria</taxon>
        <taxon>Coprothermobacterales</taxon>
        <taxon>Coprothermobacteraceae</taxon>
        <taxon>Coprothermobacter</taxon>
    </lineage>
</organism>
<dbReference type="Proteomes" id="UP000001732">
    <property type="component" value="Chromosome"/>
</dbReference>
<dbReference type="Pfam" id="PF00119">
    <property type="entry name" value="ATP-synt_A"/>
    <property type="match status" value="1"/>
</dbReference>
<evidence type="ECO:0000256" key="10">
    <source>
        <dbReference type="ARBA" id="ARBA00023310"/>
    </source>
</evidence>
<dbReference type="Gene3D" id="1.20.120.220">
    <property type="entry name" value="ATP synthase, F0 complex, subunit A"/>
    <property type="match status" value="1"/>
</dbReference>
<feature type="transmembrane region" description="Helical" evidence="11">
    <location>
        <begin position="65"/>
        <end position="89"/>
    </location>
</feature>
<dbReference type="EMBL" id="CP001145">
    <property type="protein sequence ID" value="ACI17276.1"/>
    <property type="molecule type" value="Genomic_DNA"/>
</dbReference>
<keyword evidence="6 11" id="KW-0375">Hydrogen ion transport</keyword>
<protein>
    <recommendedName>
        <fullName evidence="11 12">ATP synthase subunit a</fullName>
    </recommendedName>
    <alternativeName>
        <fullName evidence="11">ATP synthase F0 sector subunit a</fullName>
    </alternativeName>
    <alternativeName>
        <fullName evidence="11">F-ATPase subunit 6</fullName>
    </alternativeName>
</protein>
<comment type="subunit">
    <text evidence="11">F-type ATPases have 2 components, CF(1) - the catalytic core - and CF(0) - the membrane proton channel. CF(1) has five subunits: alpha(3), beta(3), gamma(1), delta(1), epsilon(1). CF(0) has three main subunits: a(1), b(2) and c(9-12). The alpha and beta chains form an alternating ring which encloses part of the gamma chain. CF(1) is attached to CF(0) by a central stalk formed by the gamma and epsilon chains, while a peripheral stalk is formed by the delta and b chains.</text>
</comment>
<feature type="transmembrane region" description="Helical" evidence="11">
    <location>
        <begin position="162"/>
        <end position="188"/>
    </location>
</feature>
<dbReference type="NCBIfam" id="TIGR01131">
    <property type="entry name" value="ATP_synt_6_or_A"/>
    <property type="match status" value="1"/>
</dbReference>
<dbReference type="PANTHER" id="PTHR42823:SF3">
    <property type="entry name" value="ATP SYNTHASE SUBUNIT A, CHLOROPLASTIC"/>
    <property type="match status" value="1"/>
</dbReference>
<evidence type="ECO:0000256" key="9">
    <source>
        <dbReference type="ARBA" id="ARBA00023136"/>
    </source>
</evidence>
<dbReference type="HAMAP" id="MF_01393">
    <property type="entry name" value="ATP_synth_a_bact"/>
    <property type="match status" value="1"/>
</dbReference>
<name>B5Y826_COPPD</name>
<keyword evidence="4 11" id="KW-0138">CF(0)</keyword>
<keyword evidence="7 11" id="KW-1133">Transmembrane helix</keyword>
<dbReference type="InterPro" id="IPR035908">
    <property type="entry name" value="F0_ATP_A_sf"/>
</dbReference>
<dbReference type="KEGG" id="cpo:COPRO5265_0568"/>
<feature type="transmembrane region" description="Helical" evidence="11">
    <location>
        <begin position="12"/>
        <end position="31"/>
    </location>
</feature>
<comment type="function">
    <text evidence="11 12">Key component of the proton channel; it plays a direct role in the translocation of protons across the membrane.</text>
</comment>
<evidence type="ECO:0000256" key="12">
    <source>
        <dbReference type="RuleBase" id="RU000483"/>
    </source>
</evidence>
<evidence type="ECO:0000256" key="2">
    <source>
        <dbReference type="ARBA" id="ARBA00006810"/>
    </source>
</evidence>
<dbReference type="GO" id="GO:0046933">
    <property type="term" value="F:proton-transporting ATP synthase activity, rotational mechanism"/>
    <property type="evidence" value="ECO:0007669"/>
    <property type="project" value="UniProtKB-UniRule"/>
</dbReference>
<comment type="subcellular location">
    <subcellularLocation>
        <location evidence="11 12">Cell membrane</location>
        <topology evidence="11 12">Multi-pass membrane protein</topology>
    </subcellularLocation>
    <subcellularLocation>
        <location evidence="1">Membrane</location>
        <topology evidence="1">Multi-pass membrane protein</topology>
    </subcellularLocation>
</comment>
<evidence type="ECO:0000256" key="3">
    <source>
        <dbReference type="ARBA" id="ARBA00022448"/>
    </source>
</evidence>
<dbReference type="RefSeq" id="WP_012543928.1">
    <property type="nucleotide sequence ID" value="NC_011295.1"/>
</dbReference>
<dbReference type="SUPFAM" id="SSF81336">
    <property type="entry name" value="F1F0 ATP synthase subunit A"/>
    <property type="match status" value="1"/>
</dbReference>
<gene>
    <name evidence="11 13" type="primary">atpB</name>
    <name evidence="13" type="ordered locus">COPRO5265_0568</name>
</gene>
<proteinExistence type="inferred from homology"/>
<keyword evidence="13" id="KW-0378">Hydrolase</keyword>
<keyword evidence="5 11" id="KW-0812">Transmembrane</keyword>
<accession>B5Y826</accession>
<sequence length="212" mass="24040">MGNELTLSVNSFYWSFVVTGLLWLLCWYISLKAKEEGTWKYAVMALWNWLVSYGKELLGDYAEEVMPFLATFFVYILTANWLGLLPGFVAPTRDLSVTVGLALLLLIWIHAYAIRKMGWKKYLAVFFSPAWWMFPLNLMEHITRLLSLSVRLYGNVSGEHLAVAVISLLVPLIAPIPLLGLSMFTGFIQAYIFMTLGMAYTAEFLEEGGLLT</sequence>
<dbReference type="InterPro" id="IPR023011">
    <property type="entry name" value="ATP_synth_F0_asu_AS"/>
</dbReference>
<evidence type="ECO:0000256" key="6">
    <source>
        <dbReference type="ARBA" id="ARBA00022781"/>
    </source>
</evidence>
<evidence type="ECO:0000256" key="8">
    <source>
        <dbReference type="ARBA" id="ARBA00023065"/>
    </source>
</evidence>